<name>A0ACD3Q7I7_LARCR</name>
<gene>
    <name evidence="1" type="ORF">E3U43_021088</name>
</gene>
<sequence>MTETTSQHFAPPSLSSRPQGSRNDAEAPGYDELEDSGEMEVKQVTLRKRTGEVKQHNIKKDGFLTAEMVSSCGSNLRRIGTGLQHLSLPSHNLSDVSVLSTYVHIQKLELPHNKIKDLSCVSHMPYLAILDASHNEISNFFGFQPPKNLKEVNFSHNRMTKMEDLSAYSSLSKMDLGYNSFTEISGLEQCCNLSNLSLAHNKISKISGLGSLPLTHLCLRGNQLERIEGLENLKSLQVLDLSLNSIKSLSGLQNLHLLGSINLEKNLISEIQEYKHIHDLFLLRDINVLGNPVQEQPDYRLAVIFLLQHLTVLDQEKVTAEEKVSSVNKYDPPLDVMAARDHMTHLVYQLMQPQVLYDRTCHTTRGPYFGEENGIDYHYVSEEDFQNMIHMGKFIQTVQYGGHRYGLTRDAIEDVAREGLACCVHMELEGVLSLKNSYFEPRYILVIPTQVERYTGPPEKT</sequence>
<organism evidence="1 2">
    <name type="scientific">Larimichthys crocea</name>
    <name type="common">Large yellow croaker</name>
    <name type="synonym">Pseudosciaena crocea</name>
    <dbReference type="NCBI Taxonomy" id="215358"/>
    <lineage>
        <taxon>Eukaryota</taxon>
        <taxon>Metazoa</taxon>
        <taxon>Chordata</taxon>
        <taxon>Craniata</taxon>
        <taxon>Vertebrata</taxon>
        <taxon>Euteleostomi</taxon>
        <taxon>Actinopterygii</taxon>
        <taxon>Neopterygii</taxon>
        <taxon>Teleostei</taxon>
        <taxon>Neoteleostei</taxon>
        <taxon>Acanthomorphata</taxon>
        <taxon>Eupercaria</taxon>
        <taxon>Sciaenidae</taxon>
        <taxon>Larimichthys</taxon>
    </lineage>
</organism>
<evidence type="ECO:0000313" key="2">
    <source>
        <dbReference type="Proteomes" id="UP000793456"/>
    </source>
</evidence>
<evidence type="ECO:0000313" key="1">
    <source>
        <dbReference type="EMBL" id="TMS03108.1"/>
    </source>
</evidence>
<proteinExistence type="predicted"/>
<reference evidence="1" key="1">
    <citation type="submission" date="2018-11" db="EMBL/GenBank/DDBJ databases">
        <title>The sequence and de novo assembly of Larimichthys crocea genome using PacBio and Hi-C technologies.</title>
        <authorList>
            <person name="Xu P."/>
            <person name="Chen B."/>
            <person name="Zhou Z."/>
            <person name="Ke Q."/>
            <person name="Wu Y."/>
            <person name="Bai H."/>
            <person name="Pu F."/>
        </authorList>
    </citation>
    <scope>NUCLEOTIDE SEQUENCE</scope>
    <source>
        <tissue evidence="1">Muscle</tissue>
    </source>
</reference>
<dbReference type="EMBL" id="CM011696">
    <property type="protein sequence ID" value="TMS03108.1"/>
    <property type="molecule type" value="Genomic_DNA"/>
</dbReference>
<comment type="caution">
    <text evidence="1">The sequence shown here is derived from an EMBL/GenBank/DDBJ whole genome shotgun (WGS) entry which is preliminary data.</text>
</comment>
<protein>
    <submittedName>
        <fullName evidence="1">Uncharacterized protein</fullName>
    </submittedName>
</protein>
<dbReference type="Proteomes" id="UP000793456">
    <property type="component" value="Chromosome XXIII"/>
</dbReference>
<keyword evidence="2" id="KW-1185">Reference proteome</keyword>
<accession>A0ACD3Q7I7</accession>